<feature type="region of interest" description="Disordered" evidence="3">
    <location>
        <begin position="1"/>
        <end position="24"/>
    </location>
</feature>
<organism evidence="4 5">
    <name type="scientific">Olsenella profusa F0195</name>
    <dbReference type="NCBI Taxonomy" id="1125712"/>
    <lineage>
        <taxon>Bacteria</taxon>
        <taxon>Bacillati</taxon>
        <taxon>Actinomycetota</taxon>
        <taxon>Coriobacteriia</taxon>
        <taxon>Coriobacteriales</taxon>
        <taxon>Atopobiaceae</taxon>
        <taxon>Olsenella</taxon>
    </lineage>
</organism>
<comment type="similarity">
    <text evidence="1 2">Belongs to the UPF0102 family.</text>
</comment>
<sequence>MADGRGGPRTVFGRGGVEPSEWEDDSFEDYAFDDGFDEDSRHGGMHAWTMALELGTRGADGDPRKMTTRQLGTLGEDLAELYLKQRGYHVLERNMRNRGGEADIVARQGRCVVMVEVKTRLADSEGDDVMPEIAVDKRKQERYRKIALEYLVENPDESLVRFDVIAIKVRAARDATVRHLSGAFVCDL</sequence>
<evidence type="ECO:0000313" key="5">
    <source>
        <dbReference type="Proteomes" id="UP000016638"/>
    </source>
</evidence>
<evidence type="ECO:0000256" key="2">
    <source>
        <dbReference type="HAMAP-Rule" id="MF_00048"/>
    </source>
</evidence>
<dbReference type="PANTHER" id="PTHR34039">
    <property type="entry name" value="UPF0102 PROTEIN YRAN"/>
    <property type="match status" value="1"/>
</dbReference>
<dbReference type="eggNOG" id="COG0792">
    <property type="taxonomic scope" value="Bacteria"/>
</dbReference>
<dbReference type="RefSeq" id="WP_021726100.1">
    <property type="nucleotide sequence ID" value="NZ_AWEZ01000045.1"/>
</dbReference>
<evidence type="ECO:0000256" key="1">
    <source>
        <dbReference type="ARBA" id="ARBA00006738"/>
    </source>
</evidence>
<dbReference type="Proteomes" id="UP000016638">
    <property type="component" value="Unassembled WGS sequence"/>
</dbReference>
<reference evidence="4 5" key="1">
    <citation type="submission" date="2013-08" db="EMBL/GenBank/DDBJ databases">
        <authorList>
            <person name="Durkin A.S."/>
            <person name="Haft D.R."/>
            <person name="McCorrison J."/>
            <person name="Torralba M."/>
            <person name="Gillis M."/>
            <person name="Haft D.H."/>
            <person name="Methe B."/>
            <person name="Sutton G."/>
            <person name="Nelson K.E."/>
        </authorList>
    </citation>
    <scope>NUCLEOTIDE SEQUENCE [LARGE SCALE GENOMIC DNA]</scope>
    <source>
        <strain evidence="4 5">F0195</strain>
    </source>
</reference>
<dbReference type="InterPro" id="IPR011335">
    <property type="entry name" value="Restrct_endonuc-II-like"/>
</dbReference>
<dbReference type="STRING" id="1125712.HMPREF1316_0261"/>
<dbReference type="SUPFAM" id="SSF52980">
    <property type="entry name" value="Restriction endonuclease-like"/>
    <property type="match status" value="1"/>
</dbReference>
<comment type="caution">
    <text evidence="4">The sequence shown here is derived from an EMBL/GenBank/DDBJ whole genome shotgun (WGS) entry which is preliminary data.</text>
</comment>
<protein>
    <recommendedName>
        <fullName evidence="2">UPF0102 protein HMPREF1316_0261</fullName>
    </recommendedName>
</protein>
<dbReference type="EMBL" id="AWEZ01000045">
    <property type="protein sequence ID" value="ERL08231.1"/>
    <property type="molecule type" value="Genomic_DNA"/>
</dbReference>
<dbReference type="CDD" id="cd20736">
    <property type="entry name" value="PoNe_Nuclease"/>
    <property type="match status" value="1"/>
</dbReference>
<dbReference type="InterPro" id="IPR011856">
    <property type="entry name" value="tRNA_endonuc-like_dom_sf"/>
</dbReference>
<evidence type="ECO:0000313" key="4">
    <source>
        <dbReference type="EMBL" id="ERL08231.1"/>
    </source>
</evidence>
<proteinExistence type="inferred from homology"/>
<gene>
    <name evidence="4" type="ORF">HMPREF1316_0261</name>
</gene>
<dbReference type="Gene3D" id="3.40.1350.10">
    <property type="match status" value="1"/>
</dbReference>
<dbReference type="AlphaFoldDB" id="U2V6G9"/>
<dbReference type="HAMAP" id="MF_00048">
    <property type="entry name" value="UPF0102"/>
    <property type="match status" value="1"/>
</dbReference>
<dbReference type="PANTHER" id="PTHR34039:SF1">
    <property type="entry name" value="UPF0102 PROTEIN YRAN"/>
    <property type="match status" value="1"/>
</dbReference>
<accession>U2V6G9</accession>
<dbReference type="PATRIC" id="fig|1125712.3.peg.1384"/>
<evidence type="ECO:0000256" key="3">
    <source>
        <dbReference type="SAM" id="MobiDB-lite"/>
    </source>
</evidence>
<name>U2V6G9_9ACTN</name>
<dbReference type="GO" id="GO:0003676">
    <property type="term" value="F:nucleic acid binding"/>
    <property type="evidence" value="ECO:0007669"/>
    <property type="project" value="InterPro"/>
</dbReference>
<dbReference type="InterPro" id="IPR003509">
    <property type="entry name" value="UPF0102_YraN-like"/>
</dbReference>
<dbReference type="Pfam" id="PF02021">
    <property type="entry name" value="UPF0102"/>
    <property type="match status" value="1"/>
</dbReference>
<keyword evidence="5" id="KW-1185">Reference proteome</keyword>